<dbReference type="Proteomes" id="UP000094580">
    <property type="component" value="Unassembled WGS sequence"/>
</dbReference>
<reference evidence="1 2" key="1">
    <citation type="submission" date="2016-07" db="EMBL/GenBank/DDBJ databases">
        <authorList>
            <person name="Townsley L."/>
            <person name="Shank E.A."/>
        </authorList>
    </citation>
    <scope>NUCLEOTIDE SEQUENCE [LARGE SCALE GENOMIC DNA]</scope>
    <source>
        <strain evidence="1 2">CH01</strain>
    </source>
</reference>
<gene>
    <name evidence="1" type="ORF">BED47_16690</name>
</gene>
<organism evidence="1 2">
    <name type="scientific">Gottfriedia luciferensis</name>
    <dbReference type="NCBI Taxonomy" id="178774"/>
    <lineage>
        <taxon>Bacteria</taxon>
        <taxon>Bacillati</taxon>
        <taxon>Bacillota</taxon>
        <taxon>Bacilli</taxon>
        <taxon>Bacillales</taxon>
        <taxon>Bacillaceae</taxon>
        <taxon>Gottfriedia</taxon>
    </lineage>
</organism>
<evidence type="ECO:0000313" key="1">
    <source>
        <dbReference type="EMBL" id="ODG93143.1"/>
    </source>
</evidence>
<dbReference type="EMBL" id="MDKC01000003">
    <property type="protein sequence ID" value="ODG93143.1"/>
    <property type="molecule type" value="Genomic_DNA"/>
</dbReference>
<proteinExistence type="predicted"/>
<name>A0ABX2ZTQ4_9BACI</name>
<sequence length="142" mass="16411">MYYFLNKLIIEILYPMYVPIVFKITSSISEVLKDIINWTTSMLTDKNKPISIIFFDLLIDVKINPNGTKRMMFPKILTINCLMLLNSLNSLINGIKFNPPSETPIPKEATGKNVNLKINKSEKINSKYFMKIGFKINLPKMF</sequence>
<evidence type="ECO:0000313" key="2">
    <source>
        <dbReference type="Proteomes" id="UP000094580"/>
    </source>
</evidence>
<accession>A0ABX2ZTQ4</accession>
<protein>
    <submittedName>
        <fullName evidence="1">Uncharacterized protein</fullName>
    </submittedName>
</protein>
<comment type="caution">
    <text evidence="1">The sequence shown here is derived from an EMBL/GenBank/DDBJ whole genome shotgun (WGS) entry which is preliminary data.</text>
</comment>
<keyword evidence="2" id="KW-1185">Reference proteome</keyword>